<dbReference type="PANTHER" id="PTHR23284">
    <property type="entry name" value="PROLACTIN REGULATORY ELEMENT BINDING PROTEIN"/>
    <property type="match status" value="1"/>
</dbReference>
<keyword evidence="4 10" id="KW-0677">Repeat</keyword>
<dbReference type="Gene3D" id="2.130.10.10">
    <property type="entry name" value="YVTN repeat-like/Quinoprotein amine dehydrogenase"/>
    <property type="match status" value="1"/>
</dbReference>
<evidence type="ECO:0000256" key="6">
    <source>
        <dbReference type="ARBA" id="ARBA00022892"/>
    </source>
</evidence>
<keyword evidence="8" id="KW-1133">Transmembrane helix</keyword>
<feature type="region of interest" description="Disordered" evidence="11">
    <location>
        <begin position="112"/>
        <end position="131"/>
    </location>
</feature>
<evidence type="ECO:0000313" key="12">
    <source>
        <dbReference type="EMBL" id="KAL2787637.1"/>
    </source>
</evidence>
<name>A0ABR4FWK3_9EURO</name>
<dbReference type="Proteomes" id="UP001610563">
    <property type="component" value="Unassembled WGS sequence"/>
</dbReference>
<proteinExistence type="inferred from homology"/>
<evidence type="ECO:0000256" key="8">
    <source>
        <dbReference type="ARBA" id="ARBA00022989"/>
    </source>
</evidence>
<comment type="subcellular location">
    <subcellularLocation>
        <location evidence="10">Endoplasmic reticulum membrane</location>
        <topology evidence="10">Single-pass type II membrane protein</topology>
    </subcellularLocation>
    <subcellularLocation>
        <location evidence="10">Golgi apparatus membrane</location>
        <topology evidence="10">Single-pass type II membrane protein</topology>
    </subcellularLocation>
</comment>
<gene>
    <name evidence="12" type="ORF">BJX66DRAFT_281778</name>
</gene>
<evidence type="ECO:0000256" key="2">
    <source>
        <dbReference type="ARBA" id="ARBA00022574"/>
    </source>
</evidence>
<keyword evidence="13" id="KW-1185">Reference proteome</keyword>
<evidence type="ECO:0000313" key="13">
    <source>
        <dbReference type="Proteomes" id="UP001610563"/>
    </source>
</evidence>
<keyword evidence="2 10" id="KW-0853">WD repeat</keyword>
<evidence type="ECO:0000256" key="4">
    <source>
        <dbReference type="ARBA" id="ARBA00022737"/>
    </source>
</evidence>
<organism evidence="12 13">
    <name type="scientific">Aspergillus keveii</name>
    <dbReference type="NCBI Taxonomy" id="714993"/>
    <lineage>
        <taxon>Eukaryota</taxon>
        <taxon>Fungi</taxon>
        <taxon>Dikarya</taxon>
        <taxon>Ascomycota</taxon>
        <taxon>Pezizomycotina</taxon>
        <taxon>Eurotiomycetes</taxon>
        <taxon>Eurotiomycetidae</taxon>
        <taxon>Eurotiales</taxon>
        <taxon>Aspergillaceae</taxon>
        <taxon>Aspergillus</taxon>
        <taxon>Aspergillus subgen. Nidulantes</taxon>
    </lineage>
</organism>
<keyword evidence="5 10" id="KW-0256">Endoplasmic reticulum</keyword>
<evidence type="ECO:0000256" key="3">
    <source>
        <dbReference type="ARBA" id="ARBA00022692"/>
    </source>
</evidence>
<feature type="compositionally biased region" description="Low complexity" evidence="11">
    <location>
        <begin position="663"/>
        <end position="672"/>
    </location>
</feature>
<feature type="region of interest" description="Disordered" evidence="11">
    <location>
        <begin position="564"/>
        <end position="597"/>
    </location>
</feature>
<evidence type="ECO:0000256" key="9">
    <source>
        <dbReference type="ARBA" id="ARBA00023136"/>
    </source>
</evidence>
<accession>A0ABR4FWK3</accession>
<feature type="compositionally biased region" description="Acidic residues" evidence="11">
    <location>
        <begin position="650"/>
        <end position="662"/>
    </location>
</feature>
<keyword evidence="9" id="KW-0472">Membrane</keyword>
<dbReference type="PANTHER" id="PTHR23284:SF0">
    <property type="entry name" value="PROLACTIN REGULATORY ELEMENT-BINDING PROTEIN"/>
    <property type="match status" value="1"/>
</dbReference>
<comment type="function">
    <text evidence="10">Guanine nucleotide-exchange factor (GEF) required for the formation or budding of transport vesicles from the ER.</text>
</comment>
<comment type="caution">
    <text evidence="12">The sequence shown here is derived from an EMBL/GenBank/DDBJ whole genome shotgun (WGS) entry which is preliminary data.</text>
</comment>
<dbReference type="EMBL" id="JBFTWV010000093">
    <property type="protein sequence ID" value="KAL2787637.1"/>
    <property type="molecule type" value="Genomic_DNA"/>
</dbReference>
<keyword evidence="6" id="KW-0931">ER-Golgi transport</keyword>
<keyword evidence="1 10" id="KW-0813">Transport</keyword>
<protein>
    <recommendedName>
        <fullName evidence="10">Guanine nucleotide-exchange factor SEC12</fullName>
    </recommendedName>
</protein>
<keyword evidence="3" id="KW-0812">Transmembrane</keyword>
<comment type="similarity">
    <text evidence="10">Belongs to the WD repeat SEC12 family.</text>
</comment>
<dbReference type="InterPro" id="IPR015943">
    <property type="entry name" value="WD40/YVTN_repeat-like_dom_sf"/>
</dbReference>
<evidence type="ECO:0000256" key="5">
    <source>
        <dbReference type="ARBA" id="ARBA00022824"/>
    </source>
</evidence>
<evidence type="ECO:0000256" key="7">
    <source>
        <dbReference type="ARBA" id="ARBA00022927"/>
    </source>
</evidence>
<dbReference type="InterPro" id="IPR045260">
    <property type="entry name" value="Sec12-like"/>
</dbReference>
<evidence type="ECO:0000256" key="1">
    <source>
        <dbReference type="ARBA" id="ARBA00022448"/>
    </source>
</evidence>
<evidence type="ECO:0000256" key="11">
    <source>
        <dbReference type="SAM" id="MobiDB-lite"/>
    </source>
</evidence>
<keyword evidence="7 10" id="KW-0653">Protein transport</keyword>
<evidence type="ECO:0000256" key="10">
    <source>
        <dbReference type="RuleBase" id="RU369019"/>
    </source>
</evidence>
<reference evidence="12 13" key="1">
    <citation type="submission" date="2024-07" db="EMBL/GenBank/DDBJ databases">
        <title>Section-level genome sequencing and comparative genomics of Aspergillus sections Usti and Cavernicolus.</title>
        <authorList>
            <consortium name="Lawrence Berkeley National Laboratory"/>
            <person name="Nybo J.L."/>
            <person name="Vesth T.C."/>
            <person name="Theobald S."/>
            <person name="Frisvad J.C."/>
            <person name="Larsen T.O."/>
            <person name="Kjaerboelling I."/>
            <person name="Rothschild-Mancinelli K."/>
            <person name="Lyhne E.K."/>
            <person name="Kogle M.E."/>
            <person name="Barry K."/>
            <person name="Clum A."/>
            <person name="Na H."/>
            <person name="Ledsgaard L."/>
            <person name="Lin J."/>
            <person name="Lipzen A."/>
            <person name="Kuo A."/>
            <person name="Riley R."/>
            <person name="Mondo S."/>
            <person name="Labutti K."/>
            <person name="Haridas S."/>
            <person name="Pangalinan J."/>
            <person name="Salamov A.A."/>
            <person name="Simmons B.A."/>
            <person name="Magnuson J.K."/>
            <person name="Chen J."/>
            <person name="Drula E."/>
            <person name="Henrissat B."/>
            <person name="Wiebenga A."/>
            <person name="Lubbers R.J."/>
            <person name="Gomes A.C."/>
            <person name="Makela M.R."/>
            <person name="Stajich J."/>
            <person name="Grigoriev I.V."/>
            <person name="Mortensen U.H."/>
            <person name="De Vries R.P."/>
            <person name="Baker S.E."/>
            <person name="Andersen M.R."/>
        </authorList>
    </citation>
    <scope>NUCLEOTIDE SEQUENCE [LARGE SCALE GENOMIC DNA]</scope>
    <source>
        <strain evidence="12 13">CBS 209.92</strain>
    </source>
</reference>
<sequence length="680" mass="73918">MVPNIPSAKITLSCPLFAADFDPRNHAFLLVAGGGGEGRSGVGNKITLLNAYKRRELSEVVDIELSRDEDSVTSLVAAHANDSSIVAFAGINSSLAQQKQNKNRHLRSFQIDYPPRRSEGTESKPPTQNKLGQTINLSQESLFRTVAGPKGPDTYQRITRLSPWRSEDAPRVGAITTGLAPAGEVVFFNASTTKPGEEDVIGRIRLDSGEEAEDIDITEQDADSGLFEVAYTNGTDVFITRVSSETRSNAAPEVKSVYSIPANASGKGPKPKFRALRFITPSTILLLQNEPDRKGSQLVLFDLRSSPAKVLRRYKFRKSIKIGLGLDVCNLAPGPAPSGIQQSIIAVSGSDQSLEILTLNWDSRGHNSSSRGFSSLRRYLSLRDVHPFSMTRICFSNFNPPAHPVTPETPPQYIKLASVSMGNTVVVHTFALSPTPPRSRNPHYVLVRPGENETLTAIGSTLTAFLSIVFVIFLVQAFTEIRGVMPPYLGISKYLPPDIRDAIAVPYNVPPLPSSSPAPPLETLKPSNAPAESKSDSELHPLLRDLIPDSASILISCDPSNNALRVEPHTPNPGSILAEQASDSVSDSESHSHIPRQWTDLSAEDRLAWKTQLINAGFWSVQEDEDESILENIFFEELCPQHQSSSDIDPTYEPEPEPEPEPEAASASASASGGHQNDKL</sequence>
<feature type="region of interest" description="Disordered" evidence="11">
    <location>
        <begin position="640"/>
        <end position="680"/>
    </location>
</feature>
<feature type="region of interest" description="Disordered" evidence="11">
    <location>
        <begin position="514"/>
        <end position="537"/>
    </location>
</feature>